<feature type="region of interest" description="Disordered" evidence="1">
    <location>
        <begin position="235"/>
        <end position="295"/>
    </location>
</feature>
<gene>
    <name evidence="3" type="ordered locus">Gobs_2961</name>
</gene>
<dbReference type="Proteomes" id="UP000001382">
    <property type="component" value="Chromosome"/>
</dbReference>
<dbReference type="SUPFAM" id="SSF53098">
    <property type="entry name" value="Ribonuclease H-like"/>
    <property type="match status" value="1"/>
</dbReference>
<dbReference type="InterPro" id="IPR050900">
    <property type="entry name" value="Transposase_IS3/IS150/IS904"/>
</dbReference>
<evidence type="ECO:0000313" key="3">
    <source>
        <dbReference type="EMBL" id="ADB75573.1"/>
    </source>
</evidence>
<dbReference type="EMBL" id="CP001867">
    <property type="protein sequence ID" value="ADB75573.1"/>
    <property type="molecule type" value="Genomic_DNA"/>
</dbReference>
<sequence length="363" mass="39005">MSSDERAELARLRRRVAESELEKEILVKGRGLLRALDGAVNRGAVFGFVAAEKTTYGVRRLRRVLGVSSTAFYDCHARGGDPTTAELEEAYAIHAAREAWCEHRRVYDARRRTAEIRHRGHAWNRKRVARLMPVGGMEGVHCRRRGKDGRRTTSTATAAHLVERDFTAGAPDRLWVADIPYLCTWEGFPHLAVLDACSRRVVGWAMADHLRTELVLDAVGIALFARKSKLPRESLGYRLPPRQGPGHSVAGPRAARERRPASGDRGGRDLGRARVTGRGGSGRGGGSGRAAGSWARGHGAHAQLVLQPHVRFGCPSCTEAAAGSGCPRAARGSPKDTARVGPASTAQAGDGGGGSRGGTPDDR</sequence>
<dbReference type="eggNOG" id="COG2801">
    <property type="taxonomic scope" value="Bacteria"/>
</dbReference>
<dbReference type="PANTHER" id="PTHR46889:SF4">
    <property type="entry name" value="TRANSPOSASE INSO FOR INSERTION SEQUENCE ELEMENT IS911B-RELATED"/>
    <property type="match status" value="1"/>
</dbReference>
<name>D2S8J2_GEOOG</name>
<dbReference type="HOGENOM" id="CLU_762388_0_0_11"/>
<reference evidence="4" key="2">
    <citation type="submission" date="2010-01" db="EMBL/GenBank/DDBJ databases">
        <title>The complete genome of Geodermatophilus obscurus DSM 43160.</title>
        <authorList>
            <consortium name="US DOE Joint Genome Institute (JGI-PGF)"/>
            <person name="Lucas S."/>
            <person name="Copeland A."/>
            <person name="Lapidus A."/>
            <person name="Glavina del Rio T."/>
            <person name="Dalin E."/>
            <person name="Tice H."/>
            <person name="Bruce D."/>
            <person name="Goodwin L."/>
            <person name="Pitluck S."/>
            <person name="Kyrpides N."/>
            <person name="Mavromatis K."/>
            <person name="Ivanova N."/>
            <person name="Munk A.C."/>
            <person name="Brettin T."/>
            <person name="Detter J.C."/>
            <person name="Han C."/>
            <person name="Larimer F."/>
            <person name="Land M."/>
            <person name="Hauser L."/>
            <person name="Markowitz V."/>
            <person name="Cheng J.-F."/>
            <person name="Hugenholtz P."/>
            <person name="Woyke T."/>
            <person name="Wu D."/>
            <person name="Jando M."/>
            <person name="Schneider S."/>
            <person name="Klenk H.-P."/>
            <person name="Eisen J.A."/>
        </authorList>
    </citation>
    <scope>NUCLEOTIDE SEQUENCE [LARGE SCALE GENOMIC DNA]</scope>
    <source>
        <strain evidence="4">ATCC 25078 / DSM 43160 / JCM 3152 / KCC A-0152 / KCTC 9177 / NBRC 13315 / NRRL B-3577 / G-20</strain>
    </source>
</reference>
<evidence type="ECO:0000313" key="4">
    <source>
        <dbReference type="Proteomes" id="UP000001382"/>
    </source>
</evidence>
<dbReference type="AlphaFoldDB" id="D2S8J2"/>
<accession>D2S8J2</accession>
<dbReference type="KEGG" id="gob:Gobs_2961"/>
<keyword evidence="4" id="KW-1185">Reference proteome</keyword>
<dbReference type="InterPro" id="IPR025948">
    <property type="entry name" value="HTH-like_dom"/>
</dbReference>
<dbReference type="PANTHER" id="PTHR46889">
    <property type="entry name" value="TRANSPOSASE INSF FOR INSERTION SEQUENCE IS3B-RELATED"/>
    <property type="match status" value="1"/>
</dbReference>
<reference evidence="3 4" key="1">
    <citation type="journal article" date="2010" name="Stand. Genomic Sci.">
        <title>Complete genome sequence of Geodermatophilus obscurus type strain (G-20).</title>
        <authorList>
            <person name="Ivanova N."/>
            <person name="Sikorski J."/>
            <person name="Jando M."/>
            <person name="Munk C."/>
            <person name="Lapidus A."/>
            <person name="Glavina Del Rio T."/>
            <person name="Copeland A."/>
            <person name="Tice H."/>
            <person name="Cheng J.-F."/>
            <person name="Lucas S."/>
            <person name="Chen F."/>
            <person name="Nolan M."/>
            <person name="Bruce D."/>
            <person name="Goodwin L."/>
            <person name="Pitluck S."/>
            <person name="Mavromatis K."/>
            <person name="Mikhailova N."/>
            <person name="Pati A."/>
            <person name="Chen A."/>
            <person name="Palaniappan K."/>
            <person name="Land M."/>
            <person name="Hauser L."/>
            <person name="Chang Y.-J."/>
            <person name="Jeffries C.D."/>
            <person name="Meincke L."/>
            <person name="Brettin T."/>
            <person name="Detter J.C."/>
            <person name="Detter J.C."/>
            <person name="Rohde M."/>
            <person name="Goeker M."/>
            <person name="Bristow J."/>
            <person name="Eisen J.A."/>
            <person name="Markowitz V."/>
            <person name="Hugenholtz P."/>
            <person name="Kyrpides N.C."/>
            <person name="Klenk H.-P."/>
        </authorList>
    </citation>
    <scope>NUCLEOTIDE SEQUENCE [LARGE SCALE GENOMIC DNA]</scope>
    <source>
        <strain evidence="4">ATCC 25078 / DSM 43160 / JCM 3152 / KCC A-0152 / KCTC 9177 / NBRC 13315 / NRRL B-3577 / G-20</strain>
    </source>
</reference>
<dbReference type="Pfam" id="PF13276">
    <property type="entry name" value="HTH_21"/>
    <property type="match status" value="1"/>
</dbReference>
<proteinExistence type="predicted"/>
<dbReference type="STRING" id="526225.Gobs_2961"/>
<evidence type="ECO:0000256" key="1">
    <source>
        <dbReference type="SAM" id="MobiDB-lite"/>
    </source>
</evidence>
<evidence type="ECO:0000259" key="2">
    <source>
        <dbReference type="Pfam" id="PF13276"/>
    </source>
</evidence>
<organism evidence="3 4">
    <name type="scientific">Geodermatophilus obscurus (strain ATCC 25078 / DSM 43160 / JCM 3152 / CCUG 61914 / KCC A-0152 / KCTC 9177 / NBRC 13315 / NRRL B-3577 / G-20)</name>
    <dbReference type="NCBI Taxonomy" id="526225"/>
    <lineage>
        <taxon>Bacteria</taxon>
        <taxon>Bacillati</taxon>
        <taxon>Actinomycetota</taxon>
        <taxon>Actinomycetes</taxon>
        <taxon>Geodermatophilales</taxon>
        <taxon>Geodermatophilaceae</taxon>
        <taxon>Geodermatophilus</taxon>
    </lineage>
</organism>
<feature type="region of interest" description="Disordered" evidence="1">
    <location>
        <begin position="320"/>
        <end position="363"/>
    </location>
</feature>
<feature type="compositionally biased region" description="Basic and acidic residues" evidence="1">
    <location>
        <begin position="254"/>
        <end position="272"/>
    </location>
</feature>
<feature type="domain" description="HTH-like" evidence="2">
    <location>
        <begin position="87"/>
        <end position="145"/>
    </location>
</feature>
<protein>
    <recommendedName>
        <fullName evidence="2">HTH-like domain-containing protein</fullName>
    </recommendedName>
</protein>
<dbReference type="InterPro" id="IPR012337">
    <property type="entry name" value="RNaseH-like_sf"/>
</dbReference>
<feature type="compositionally biased region" description="Gly residues" evidence="1">
    <location>
        <begin position="277"/>
        <end position="289"/>
    </location>
</feature>